<dbReference type="Gene3D" id="3.30.70.100">
    <property type="match status" value="1"/>
</dbReference>
<proteinExistence type="predicted"/>
<keyword evidence="5" id="KW-1185">Reference proteome</keyword>
<feature type="domain" description="HMA" evidence="3">
    <location>
        <begin position="7"/>
        <end position="73"/>
    </location>
</feature>
<dbReference type="PROSITE" id="PS50846">
    <property type="entry name" value="HMA_2"/>
    <property type="match status" value="1"/>
</dbReference>
<dbReference type="RefSeq" id="WP_310576239.1">
    <property type="nucleotide sequence ID" value="NZ_JAVKPK010000041.1"/>
</dbReference>
<dbReference type="PROSITE" id="PS01047">
    <property type="entry name" value="HMA_1"/>
    <property type="match status" value="1"/>
</dbReference>
<name>A0ABU2D2P2_9EURY</name>
<dbReference type="InterPro" id="IPR001802">
    <property type="entry name" value="MerP/CopZ"/>
</dbReference>
<keyword evidence="1" id="KW-0479">Metal-binding</keyword>
<protein>
    <submittedName>
        <fullName evidence="4">Copper ion binding protein</fullName>
    </submittedName>
</protein>
<dbReference type="InterPro" id="IPR006121">
    <property type="entry name" value="HMA_dom"/>
</dbReference>
<dbReference type="CDD" id="cd00371">
    <property type="entry name" value="HMA"/>
    <property type="match status" value="1"/>
</dbReference>
<dbReference type="InterPro" id="IPR017969">
    <property type="entry name" value="Heavy-metal-associated_CS"/>
</dbReference>
<dbReference type="Proteomes" id="UP001246244">
    <property type="component" value="Unassembled WGS sequence"/>
</dbReference>
<dbReference type="EMBL" id="JAVKPK010000041">
    <property type="protein sequence ID" value="MDR7666212.1"/>
    <property type="molecule type" value="Genomic_DNA"/>
</dbReference>
<dbReference type="InterPro" id="IPR006122">
    <property type="entry name" value="HMA_Cu_ion-bd"/>
</dbReference>
<dbReference type="NCBIfam" id="TIGR00003">
    <property type="entry name" value="copper ion binding protein"/>
    <property type="match status" value="1"/>
</dbReference>
<gene>
    <name evidence="4" type="ORF">RG963_10580</name>
</gene>
<evidence type="ECO:0000313" key="4">
    <source>
        <dbReference type="EMBL" id="MDR7666212.1"/>
    </source>
</evidence>
<accession>A0ABU2D2P2</accession>
<dbReference type="Pfam" id="PF00403">
    <property type="entry name" value="HMA"/>
    <property type="match status" value="1"/>
</dbReference>
<organism evidence="4 5">
    <name type="scientific">Methanosarcina baikalica</name>
    <dbReference type="NCBI Taxonomy" id="3073890"/>
    <lineage>
        <taxon>Archaea</taxon>
        <taxon>Methanobacteriati</taxon>
        <taxon>Methanobacteriota</taxon>
        <taxon>Stenosarchaea group</taxon>
        <taxon>Methanomicrobia</taxon>
        <taxon>Methanosarcinales</taxon>
        <taxon>Methanosarcinaceae</taxon>
        <taxon>Methanosarcina</taxon>
    </lineage>
</organism>
<comment type="caution">
    <text evidence="4">The sequence shown here is derived from an EMBL/GenBank/DDBJ whole genome shotgun (WGS) entry which is preliminary data.</text>
</comment>
<dbReference type="InterPro" id="IPR036163">
    <property type="entry name" value="HMA_dom_sf"/>
</dbReference>
<evidence type="ECO:0000256" key="2">
    <source>
        <dbReference type="ARBA" id="ARBA00023008"/>
    </source>
</evidence>
<keyword evidence="2" id="KW-0186">Copper</keyword>
<evidence type="ECO:0000259" key="3">
    <source>
        <dbReference type="PROSITE" id="PS50846"/>
    </source>
</evidence>
<evidence type="ECO:0000313" key="5">
    <source>
        <dbReference type="Proteomes" id="UP001246244"/>
    </source>
</evidence>
<dbReference type="PRINTS" id="PR00946">
    <property type="entry name" value="HGSCAVENGER"/>
</dbReference>
<sequence length="73" mass="8222">MEVETITKETIKVEGMSCGHCEMRVKKAVEAVEGVRKAEVNLQKKQVVIEYEEGKENLEKVKAAIREAGYEPV</sequence>
<dbReference type="SUPFAM" id="SSF55008">
    <property type="entry name" value="HMA, heavy metal-associated domain"/>
    <property type="match status" value="1"/>
</dbReference>
<evidence type="ECO:0000256" key="1">
    <source>
        <dbReference type="ARBA" id="ARBA00022723"/>
    </source>
</evidence>
<reference evidence="5" key="1">
    <citation type="submission" date="2023-07" db="EMBL/GenBank/DDBJ databases">
        <title>Whole-genome sequencing of a new Methanosarcina sp. Z-7115.</title>
        <authorList>
            <person name="Zhilina T.N."/>
            <person name="Merkel A.Y."/>
        </authorList>
    </citation>
    <scope>NUCLEOTIDE SEQUENCE [LARGE SCALE GENOMIC DNA]</scope>
    <source>
        <strain evidence="5">Z-7115</strain>
    </source>
</reference>